<dbReference type="Gene3D" id="3.40.228.10">
    <property type="entry name" value="Dimethylsulfoxide Reductase, domain 2"/>
    <property type="match status" value="1"/>
</dbReference>
<evidence type="ECO:0000313" key="9">
    <source>
        <dbReference type="EMBL" id="MBB4266346.1"/>
    </source>
</evidence>
<evidence type="ECO:0000256" key="6">
    <source>
        <dbReference type="ARBA" id="ARBA00023004"/>
    </source>
</evidence>
<feature type="domain" description="4Fe-4S Mo/W bis-MGD-type" evidence="8">
    <location>
        <begin position="3"/>
        <end position="61"/>
    </location>
</feature>
<keyword evidence="3" id="KW-0500">Molybdenum</keyword>
<dbReference type="PROSITE" id="PS00490">
    <property type="entry name" value="MOLYBDOPTERIN_PROK_2"/>
    <property type="match status" value="1"/>
</dbReference>
<name>A0A7W6WAC8_9PROT</name>
<evidence type="ECO:0000256" key="3">
    <source>
        <dbReference type="ARBA" id="ARBA00022505"/>
    </source>
</evidence>
<dbReference type="Gene3D" id="3.40.50.740">
    <property type="match status" value="1"/>
</dbReference>
<dbReference type="InterPro" id="IPR006963">
    <property type="entry name" value="Mopterin_OxRdtase_4Fe-4S_dom"/>
</dbReference>
<dbReference type="Gene3D" id="3.30.2070.10">
    <property type="entry name" value="Formate dehydrogenase/DMSO reductase"/>
    <property type="match status" value="1"/>
</dbReference>
<dbReference type="SUPFAM" id="SSF53706">
    <property type="entry name" value="Formate dehydrogenase/DMSO reductase, domains 1-3"/>
    <property type="match status" value="1"/>
</dbReference>
<organism evidence="9 10">
    <name type="scientific">Roseospira visakhapatnamensis</name>
    <dbReference type="NCBI Taxonomy" id="390880"/>
    <lineage>
        <taxon>Bacteria</taxon>
        <taxon>Pseudomonadati</taxon>
        <taxon>Pseudomonadota</taxon>
        <taxon>Alphaproteobacteria</taxon>
        <taxon>Rhodospirillales</taxon>
        <taxon>Rhodospirillaceae</taxon>
        <taxon>Roseospira</taxon>
    </lineage>
</organism>
<dbReference type="CDD" id="cd02786">
    <property type="entry name" value="MopB_CT_3"/>
    <property type="match status" value="1"/>
</dbReference>
<gene>
    <name evidence="9" type="ORF">GGD89_001977</name>
</gene>
<evidence type="ECO:0000256" key="4">
    <source>
        <dbReference type="ARBA" id="ARBA00022723"/>
    </source>
</evidence>
<comment type="caution">
    <text evidence="9">The sequence shown here is derived from an EMBL/GenBank/DDBJ whole genome shotgun (WGS) entry which is preliminary data.</text>
</comment>
<reference evidence="9 10" key="1">
    <citation type="submission" date="2020-08" db="EMBL/GenBank/DDBJ databases">
        <title>Genome sequencing of Purple Non-Sulfur Bacteria from various extreme environments.</title>
        <authorList>
            <person name="Mayer M."/>
        </authorList>
    </citation>
    <scope>NUCLEOTIDE SEQUENCE [LARGE SCALE GENOMIC DNA]</scope>
    <source>
        <strain evidence="9 10">JA131</strain>
    </source>
</reference>
<keyword evidence="4" id="KW-0479">Metal-binding</keyword>
<dbReference type="CDD" id="cd02766">
    <property type="entry name" value="MopB_3"/>
    <property type="match status" value="1"/>
</dbReference>
<dbReference type="PANTHER" id="PTHR43742">
    <property type="entry name" value="TRIMETHYLAMINE-N-OXIDE REDUCTASE"/>
    <property type="match status" value="1"/>
</dbReference>
<keyword evidence="10" id="KW-1185">Reference proteome</keyword>
<comment type="cofactor">
    <cofactor evidence="1">
        <name>Mo-bis(molybdopterin guanine dinucleotide)</name>
        <dbReference type="ChEBI" id="CHEBI:60539"/>
    </cofactor>
</comment>
<dbReference type="PROSITE" id="PS51669">
    <property type="entry name" value="4FE4S_MOW_BIS_MGD"/>
    <property type="match status" value="1"/>
</dbReference>
<dbReference type="Gene3D" id="2.40.40.20">
    <property type="match status" value="1"/>
</dbReference>
<dbReference type="EMBL" id="JACIGK010000012">
    <property type="protein sequence ID" value="MBB4266346.1"/>
    <property type="molecule type" value="Genomic_DNA"/>
</dbReference>
<dbReference type="Pfam" id="PF00384">
    <property type="entry name" value="Molybdopterin"/>
    <property type="match status" value="1"/>
</dbReference>
<evidence type="ECO:0000256" key="2">
    <source>
        <dbReference type="ARBA" id="ARBA00010312"/>
    </source>
</evidence>
<sequence length="704" mass="75706">MAVEIVRSTCPHDCPSACALDVERLAPDRVGRVHGGRWNPYIDGVICAKVARYAERVHNPDRLTTPLLRDGPKGSGRFKRIGWDEALDRVAEAFAAARRRHGPQTLWPYNYAGTMGLVQRDGIQRFRALLGTSLQHDTFCTSLGNAGWAAGMGAHKWGVDPREMVDSDVVVLWGLNAVHTQVQTMGWVARARKARGAKLVVVDPYRNATAEKADLHLMLRPGTDAALACAVMHVLFRDGLADRAYLAASADDPEGLEAHLRDRTPAWAARITGLSVDEIETFARLYGGTRRAYLRIGYGFTRSRNGAAAMHAVTSLPAVSGAWAHRGGGALWSMSGLFPLDTSLITAAEHRDGTQRWLDMSRIGAILTGDEPDALAGGPPVTAMLIQNTNPMVTAPDSTRVARGFAREDLFVCVHDQILTETARMADVVLPATTFLEHDDLYKAGAHTVLQVGLQVIEPLAEARCNHDVLRALMARLEAPAHVANDMSARELVDETLRLSGLPPAREIRDGGGHDCAAGFDAHHFRKGFGHADGRFRFHGAWHGAQAAVMPDLPDHLETIEAVDADHPFRLVTAPARHFLNSSFNETPTSRAMERRPTVLVHPDDAARVGLTDGAPARLGNRRGIVTLRARLIPGLAPGTVVVESLWSAGAFPEGVGINALVGADPGPPNGGAVFHDTAVWLRPVAVGDAEVPAGADAAALELA</sequence>
<keyword evidence="5" id="KW-0560">Oxidoreductase</keyword>
<accession>A0A7W6WAC8</accession>
<dbReference type="InterPro" id="IPR037920">
    <property type="entry name" value="YoaE_C"/>
</dbReference>
<dbReference type="SUPFAM" id="SSF50692">
    <property type="entry name" value="ADC-like"/>
    <property type="match status" value="1"/>
</dbReference>
<dbReference type="GO" id="GO:0051536">
    <property type="term" value="F:iron-sulfur cluster binding"/>
    <property type="evidence" value="ECO:0007669"/>
    <property type="project" value="UniProtKB-KW"/>
</dbReference>
<dbReference type="InterPro" id="IPR009010">
    <property type="entry name" value="Asp_de-COase-like_dom_sf"/>
</dbReference>
<dbReference type="SMART" id="SM00926">
    <property type="entry name" value="Molybdop_Fe4S4"/>
    <property type="match status" value="1"/>
</dbReference>
<proteinExistence type="inferred from homology"/>
<keyword evidence="6" id="KW-0408">Iron</keyword>
<dbReference type="AlphaFoldDB" id="A0A7W6WAC8"/>
<dbReference type="InterPro" id="IPR006657">
    <property type="entry name" value="MoPterin_dinucl-bd_dom"/>
</dbReference>
<comment type="similarity">
    <text evidence="2">Belongs to the prokaryotic molybdopterin-containing oxidoreductase family.</text>
</comment>
<dbReference type="RefSeq" id="WP_184044615.1">
    <property type="nucleotide sequence ID" value="NZ_JACIGK010000012.1"/>
</dbReference>
<dbReference type="GO" id="GO:0046872">
    <property type="term" value="F:metal ion binding"/>
    <property type="evidence" value="ECO:0007669"/>
    <property type="project" value="UniProtKB-KW"/>
</dbReference>
<keyword evidence="7" id="KW-0411">Iron-sulfur</keyword>
<evidence type="ECO:0000259" key="8">
    <source>
        <dbReference type="PROSITE" id="PS51669"/>
    </source>
</evidence>
<dbReference type="PANTHER" id="PTHR43742:SF6">
    <property type="entry name" value="OXIDOREDUCTASE YYAE-RELATED"/>
    <property type="match status" value="1"/>
</dbReference>
<evidence type="ECO:0000313" key="10">
    <source>
        <dbReference type="Proteomes" id="UP000554286"/>
    </source>
</evidence>
<dbReference type="InterPro" id="IPR006656">
    <property type="entry name" value="Mopterin_OxRdtase"/>
</dbReference>
<evidence type="ECO:0000256" key="5">
    <source>
        <dbReference type="ARBA" id="ARBA00023002"/>
    </source>
</evidence>
<evidence type="ECO:0000256" key="7">
    <source>
        <dbReference type="ARBA" id="ARBA00023014"/>
    </source>
</evidence>
<dbReference type="InterPro" id="IPR006655">
    <property type="entry name" value="Mopterin_OxRdtase_prok_CS"/>
</dbReference>
<dbReference type="InterPro" id="IPR050612">
    <property type="entry name" value="Prok_Mopterin_Oxidored"/>
</dbReference>
<dbReference type="Gene3D" id="2.20.25.90">
    <property type="entry name" value="ADC-like domains"/>
    <property type="match status" value="1"/>
</dbReference>
<dbReference type="GO" id="GO:0043546">
    <property type="term" value="F:molybdopterin cofactor binding"/>
    <property type="evidence" value="ECO:0007669"/>
    <property type="project" value="InterPro"/>
</dbReference>
<evidence type="ECO:0000256" key="1">
    <source>
        <dbReference type="ARBA" id="ARBA00001942"/>
    </source>
</evidence>
<dbReference type="Proteomes" id="UP000554286">
    <property type="component" value="Unassembled WGS sequence"/>
</dbReference>
<dbReference type="GO" id="GO:0016491">
    <property type="term" value="F:oxidoreductase activity"/>
    <property type="evidence" value="ECO:0007669"/>
    <property type="project" value="UniProtKB-KW"/>
</dbReference>
<protein>
    <submittedName>
        <fullName evidence="9">Anaerobic selenocysteine-containing dehydrogenase</fullName>
    </submittedName>
</protein>
<dbReference type="Pfam" id="PF04879">
    <property type="entry name" value="Molybdop_Fe4S4"/>
    <property type="match status" value="1"/>
</dbReference>
<dbReference type="Pfam" id="PF01568">
    <property type="entry name" value="Molydop_binding"/>
    <property type="match status" value="1"/>
</dbReference>